<keyword evidence="3 5" id="KW-0238">DNA-binding</keyword>
<dbReference type="Gene3D" id="1.10.443.10">
    <property type="entry name" value="Intergrase catalytic core"/>
    <property type="match status" value="1"/>
</dbReference>
<evidence type="ECO:0000256" key="5">
    <source>
        <dbReference type="PROSITE-ProRule" id="PRU01248"/>
    </source>
</evidence>
<dbReference type="InterPro" id="IPR011010">
    <property type="entry name" value="DNA_brk_join_enz"/>
</dbReference>
<dbReference type="InterPro" id="IPR013762">
    <property type="entry name" value="Integrase-like_cat_sf"/>
</dbReference>
<evidence type="ECO:0000256" key="1">
    <source>
        <dbReference type="ARBA" id="ARBA00008857"/>
    </source>
</evidence>
<evidence type="ECO:0000256" key="3">
    <source>
        <dbReference type="ARBA" id="ARBA00023125"/>
    </source>
</evidence>
<keyword evidence="4" id="KW-0233">DNA recombination</keyword>
<keyword evidence="2" id="KW-0229">DNA integration</keyword>
<dbReference type="CDD" id="cd00397">
    <property type="entry name" value="DNA_BRE_C"/>
    <property type="match status" value="1"/>
</dbReference>
<sequence length="291" mass="33871">MIEDFTVWLVNRGLAEKTIASYTSDVRGYYRFLNGKTLNEAQCHELTRFHFLRYREALVEERRAIATINKKINSLKVYNDYLNEKGIVEEACIDLRRDRIRLASGSDHQVTALSEREVERLLFFLEDTKRVSTRNKLAVYLLLYTGVRVTELVNICLKDIDGLTHTLTVRGKGGKVREISLRHDVMALIDRYVKGERRLSRHSESEYLLLSQRGMRLHRDAIRDWLAKISDDVGVHLHPHLFRHTFATRLIRKGVDLTTVSRLTGHASVNMTAKYYVQTTKEEKRIAVEKL</sequence>
<evidence type="ECO:0000313" key="8">
    <source>
        <dbReference type="EMBL" id="WED55875.1"/>
    </source>
</evidence>
<dbReference type="InterPro" id="IPR050090">
    <property type="entry name" value="Tyrosine_recombinase_XerCD"/>
</dbReference>
<dbReference type="Pfam" id="PF13495">
    <property type="entry name" value="Phage_int_SAM_4"/>
    <property type="match status" value="1"/>
</dbReference>
<dbReference type="InterPro" id="IPR004107">
    <property type="entry name" value="Integrase_SAM-like_N"/>
</dbReference>
<dbReference type="Gene3D" id="1.10.150.130">
    <property type="match status" value="1"/>
</dbReference>
<evidence type="ECO:0000313" key="9">
    <source>
        <dbReference type="Proteomes" id="UP001219957"/>
    </source>
</evidence>
<evidence type="ECO:0000256" key="4">
    <source>
        <dbReference type="ARBA" id="ARBA00023172"/>
    </source>
</evidence>
<dbReference type="PROSITE" id="PS51898">
    <property type="entry name" value="TYR_RECOMBINASE"/>
    <property type="match status" value="1"/>
</dbReference>
<name>A0ABY8B1D7_9BACL</name>
<evidence type="ECO:0000256" key="2">
    <source>
        <dbReference type="ARBA" id="ARBA00022908"/>
    </source>
</evidence>
<reference evidence="8 9" key="1">
    <citation type="submission" date="2022-10" db="EMBL/GenBank/DDBJ databases">
        <title>Complete genome sequence of Exiguobacterium profundum TSS-3 isolated from an extremely saline-alkaline spring located in Ixtapa, Chiapas-Mexico.</title>
        <authorList>
            <person name="Rincon-Rosales R."/>
            <person name="Rogel M.A."/>
            <person name="Rincon-Molina C.I."/>
            <person name="Guerrero G."/>
            <person name="Manzano-Gomez L.A."/>
            <person name="Lopez-Lopez A."/>
            <person name="Rincon Molina F.A."/>
            <person name="Martinez-Romero E."/>
        </authorList>
    </citation>
    <scope>NUCLEOTIDE SEQUENCE [LARGE SCALE GENOMIC DNA]</scope>
    <source>
        <strain evidence="8 9">TSS-3</strain>
    </source>
</reference>
<dbReference type="RefSeq" id="WP_275060337.1">
    <property type="nucleotide sequence ID" value="NZ_CP109617.1"/>
</dbReference>
<dbReference type="SUPFAM" id="SSF56349">
    <property type="entry name" value="DNA breaking-rejoining enzymes"/>
    <property type="match status" value="1"/>
</dbReference>
<protein>
    <submittedName>
        <fullName evidence="8">Tyrosine-type recombinase/integrase</fullName>
    </submittedName>
</protein>
<dbReference type="InterPro" id="IPR044068">
    <property type="entry name" value="CB"/>
</dbReference>
<evidence type="ECO:0000259" key="7">
    <source>
        <dbReference type="PROSITE" id="PS51900"/>
    </source>
</evidence>
<dbReference type="InterPro" id="IPR002104">
    <property type="entry name" value="Integrase_catalytic"/>
</dbReference>
<dbReference type="InterPro" id="IPR010998">
    <property type="entry name" value="Integrase_recombinase_N"/>
</dbReference>
<evidence type="ECO:0000259" key="6">
    <source>
        <dbReference type="PROSITE" id="PS51898"/>
    </source>
</evidence>
<proteinExistence type="inferred from homology"/>
<dbReference type="EMBL" id="CP109617">
    <property type="protein sequence ID" value="WED55875.1"/>
    <property type="molecule type" value="Genomic_DNA"/>
</dbReference>
<organism evidence="8 9">
    <name type="scientific">Exiguobacterium profundum</name>
    <dbReference type="NCBI Taxonomy" id="307643"/>
    <lineage>
        <taxon>Bacteria</taxon>
        <taxon>Bacillati</taxon>
        <taxon>Bacillota</taxon>
        <taxon>Bacilli</taxon>
        <taxon>Bacillales</taxon>
        <taxon>Bacillales Family XII. Incertae Sedis</taxon>
        <taxon>Exiguobacterium</taxon>
    </lineage>
</organism>
<accession>A0ABY8B1D7</accession>
<dbReference type="PANTHER" id="PTHR30349">
    <property type="entry name" value="PHAGE INTEGRASE-RELATED"/>
    <property type="match status" value="1"/>
</dbReference>
<dbReference type="Pfam" id="PF00589">
    <property type="entry name" value="Phage_integrase"/>
    <property type="match status" value="1"/>
</dbReference>
<keyword evidence="9" id="KW-1185">Reference proteome</keyword>
<dbReference type="Proteomes" id="UP001219957">
    <property type="component" value="Chromosome"/>
</dbReference>
<feature type="domain" description="Tyr recombinase" evidence="6">
    <location>
        <begin position="108"/>
        <end position="289"/>
    </location>
</feature>
<feature type="domain" description="Core-binding (CB)" evidence="7">
    <location>
        <begin position="1"/>
        <end position="83"/>
    </location>
</feature>
<comment type="similarity">
    <text evidence="1">Belongs to the 'phage' integrase family.</text>
</comment>
<dbReference type="PANTHER" id="PTHR30349:SF41">
    <property type="entry name" value="INTEGRASE_RECOMBINASE PROTEIN MJ0367-RELATED"/>
    <property type="match status" value="1"/>
</dbReference>
<dbReference type="PROSITE" id="PS51900">
    <property type="entry name" value="CB"/>
    <property type="match status" value="1"/>
</dbReference>
<gene>
    <name evidence="8" type="ORF">OE059_03175</name>
</gene>